<dbReference type="KEGG" id="amr:AM1_1076"/>
<reference evidence="1 2" key="1">
    <citation type="journal article" date="2008" name="Proc. Natl. Acad. Sci. U.S.A.">
        <title>Niche adaptation and genome expansion in the chlorophyll d-producing cyanobacterium Acaryochloris marina.</title>
        <authorList>
            <person name="Swingley W.D."/>
            <person name="Chen M."/>
            <person name="Cheung P.C."/>
            <person name="Conrad A.L."/>
            <person name="Dejesa L.C."/>
            <person name="Hao J."/>
            <person name="Honchak B.M."/>
            <person name="Karbach L.E."/>
            <person name="Kurdoglu A."/>
            <person name="Lahiri S."/>
            <person name="Mastrian S.D."/>
            <person name="Miyashita H."/>
            <person name="Page L."/>
            <person name="Ramakrishna P."/>
            <person name="Satoh S."/>
            <person name="Sattley W.M."/>
            <person name="Shimada Y."/>
            <person name="Taylor H.L."/>
            <person name="Tomo T."/>
            <person name="Tsuchiya T."/>
            <person name="Wang Z.T."/>
            <person name="Raymond J."/>
            <person name="Mimuro M."/>
            <person name="Blankenship R.E."/>
            <person name="Touchman J.W."/>
        </authorList>
    </citation>
    <scope>NUCLEOTIDE SEQUENCE [LARGE SCALE GENOMIC DNA]</scope>
    <source>
        <strain evidence="2">MBIC 11017</strain>
    </source>
</reference>
<sequence length="49" mass="5645">MKISRNKRGKTLHPEGLMRQAVSYVRTSPYILDIAIAQTLPQPIFRKYG</sequence>
<dbReference type="STRING" id="329726.AM1_1076"/>
<evidence type="ECO:0000313" key="1">
    <source>
        <dbReference type="EMBL" id="ABW26115.1"/>
    </source>
</evidence>
<dbReference type="AlphaFoldDB" id="B0C1U9"/>
<organism evidence="1 2">
    <name type="scientific">Acaryochloris marina (strain MBIC 11017)</name>
    <dbReference type="NCBI Taxonomy" id="329726"/>
    <lineage>
        <taxon>Bacteria</taxon>
        <taxon>Bacillati</taxon>
        <taxon>Cyanobacteriota</taxon>
        <taxon>Cyanophyceae</taxon>
        <taxon>Acaryochloridales</taxon>
        <taxon>Acaryochloridaceae</taxon>
        <taxon>Acaryochloris</taxon>
    </lineage>
</organism>
<gene>
    <name evidence="1" type="ordered locus">AM1_1076</name>
</gene>
<name>B0C1U9_ACAM1</name>
<keyword evidence="2" id="KW-1185">Reference proteome</keyword>
<dbReference type="HOGENOM" id="CLU_3131065_0_0_3"/>
<proteinExistence type="predicted"/>
<accession>B0C1U9</accession>
<dbReference type="EMBL" id="CP000828">
    <property type="protein sequence ID" value="ABW26115.1"/>
    <property type="molecule type" value="Genomic_DNA"/>
</dbReference>
<protein>
    <submittedName>
        <fullName evidence="1">Uncharacterized protein</fullName>
    </submittedName>
</protein>
<dbReference type="Proteomes" id="UP000000268">
    <property type="component" value="Chromosome"/>
</dbReference>
<evidence type="ECO:0000313" key="2">
    <source>
        <dbReference type="Proteomes" id="UP000000268"/>
    </source>
</evidence>